<dbReference type="EMBL" id="FZQP02006466">
    <property type="protein sequence ID" value="VVD02954.1"/>
    <property type="molecule type" value="Genomic_DNA"/>
</dbReference>
<dbReference type="AlphaFoldDB" id="A0A5E4R0F1"/>
<evidence type="ECO:0000313" key="2">
    <source>
        <dbReference type="Proteomes" id="UP000324832"/>
    </source>
</evidence>
<protein>
    <submittedName>
        <fullName evidence="1">Uncharacterized protein</fullName>
    </submittedName>
</protein>
<accession>A0A5E4R0F1</accession>
<organism evidence="1 2">
    <name type="scientific">Leptidea sinapis</name>
    <dbReference type="NCBI Taxonomy" id="189913"/>
    <lineage>
        <taxon>Eukaryota</taxon>
        <taxon>Metazoa</taxon>
        <taxon>Ecdysozoa</taxon>
        <taxon>Arthropoda</taxon>
        <taxon>Hexapoda</taxon>
        <taxon>Insecta</taxon>
        <taxon>Pterygota</taxon>
        <taxon>Neoptera</taxon>
        <taxon>Endopterygota</taxon>
        <taxon>Lepidoptera</taxon>
        <taxon>Glossata</taxon>
        <taxon>Ditrysia</taxon>
        <taxon>Papilionoidea</taxon>
        <taxon>Pieridae</taxon>
        <taxon>Dismorphiinae</taxon>
        <taxon>Leptidea</taxon>
    </lineage>
</organism>
<evidence type="ECO:0000313" key="1">
    <source>
        <dbReference type="EMBL" id="VVD02954.1"/>
    </source>
</evidence>
<gene>
    <name evidence="1" type="ORF">LSINAPIS_LOCUS13052</name>
</gene>
<sequence>MAEQAEKVSSLGSYIYLNYPEEYAAYEKGQLDTTGGSKLVLQPERRYDVKSTNLHGFDKSLIKLLKQETKQPRWSVIMIISKLISQDINIEHRRTMD</sequence>
<keyword evidence="2" id="KW-1185">Reference proteome</keyword>
<reference evidence="1 2" key="1">
    <citation type="submission" date="2017-07" db="EMBL/GenBank/DDBJ databases">
        <authorList>
            <person name="Talla V."/>
            <person name="Backstrom N."/>
        </authorList>
    </citation>
    <scope>NUCLEOTIDE SEQUENCE [LARGE SCALE GENOMIC DNA]</scope>
</reference>
<dbReference type="Proteomes" id="UP000324832">
    <property type="component" value="Unassembled WGS sequence"/>
</dbReference>
<name>A0A5E4R0F1_9NEOP</name>
<proteinExistence type="predicted"/>